<evidence type="ECO:0000313" key="2">
    <source>
        <dbReference type="EMBL" id="MEX5726807.1"/>
    </source>
</evidence>
<keyword evidence="3" id="KW-1185">Reference proteome</keyword>
<organism evidence="2 3">
    <name type="scientific">Rhodovulum iodosum</name>
    <dbReference type="NCBI Taxonomy" id="68291"/>
    <lineage>
        <taxon>Bacteria</taxon>
        <taxon>Pseudomonadati</taxon>
        <taxon>Pseudomonadota</taxon>
        <taxon>Alphaproteobacteria</taxon>
        <taxon>Rhodobacterales</taxon>
        <taxon>Paracoccaceae</taxon>
        <taxon>Rhodovulum</taxon>
    </lineage>
</organism>
<evidence type="ECO:0008006" key="4">
    <source>
        <dbReference type="Google" id="ProtNLM"/>
    </source>
</evidence>
<name>A0ABV3XQT0_9RHOB</name>
<evidence type="ECO:0000256" key="1">
    <source>
        <dbReference type="SAM" id="Phobius"/>
    </source>
</evidence>
<keyword evidence="1" id="KW-0812">Transmembrane</keyword>
<proteinExistence type="predicted"/>
<feature type="transmembrane region" description="Helical" evidence="1">
    <location>
        <begin position="12"/>
        <end position="30"/>
    </location>
</feature>
<accession>A0ABV3XQT0</accession>
<comment type="caution">
    <text evidence="2">The sequence shown here is derived from an EMBL/GenBank/DDBJ whole genome shotgun (WGS) entry which is preliminary data.</text>
</comment>
<reference evidence="2 3" key="1">
    <citation type="submission" date="2024-06" db="EMBL/GenBank/DDBJ databases">
        <title>Genome of Rhodovulum iodosum, a marine photoferrotroph.</title>
        <authorList>
            <person name="Bianchini G."/>
            <person name="Nikeleit V."/>
            <person name="Kappler A."/>
            <person name="Bryce C."/>
            <person name="Sanchez-Baracaldo P."/>
        </authorList>
    </citation>
    <scope>NUCLEOTIDE SEQUENCE [LARGE SCALE GENOMIC DNA]</scope>
    <source>
        <strain evidence="2 3">UT/N1</strain>
    </source>
</reference>
<gene>
    <name evidence="2" type="ORF">Ga0609869_000160</name>
</gene>
<keyword evidence="1" id="KW-0472">Membrane</keyword>
<dbReference type="Proteomes" id="UP001560019">
    <property type="component" value="Unassembled WGS sequence"/>
</dbReference>
<protein>
    <recommendedName>
        <fullName evidence="4">YeeE/YedE family protein</fullName>
    </recommendedName>
</protein>
<sequence>MLWDMTQTDWVRGFVGGVLIGMAGTVFLLVNGRIMGASGILGGLIDGSGIRMLWQRGAFVAGCVLAPSPLCALYRSVDTQTPITS</sequence>
<dbReference type="EMBL" id="JBEHHI010000001">
    <property type="protein sequence ID" value="MEX5726807.1"/>
    <property type="molecule type" value="Genomic_DNA"/>
</dbReference>
<evidence type="ECO:0000313" key="3">
    <source>
        <dbReference type="Proteomes" id="UP001560019"/>
    </source>
</evidence>
<keyword evidence="1" id="KW-1133">Transmembrane helix</keyword>